<gene>
    <name evidence="13" type="ORF">COW38_00870</name>
</gene>
<dbReference type="SUPFAM" id="SSF47917">
    <property type="entry name" value="C-terminal domain of alpha and beta subunits of F1 ATP synthase"/>
    <property type="match status" value="1"/>
</dbReference>
<dbReference type="GO" id="GO:0005524">
    <property type="term" value="F:ATP binding"/>
    <property type="evidence" value="ECO:0007669"/>
    <property type="project" value="UniProtKB-KW"/>
</dbReference>
<evidence type="ECO:0000259" key="11">
    <source>
        <dbReference type="Pfam" id="PF00006"/>
    </source>
</evidence>
<organism evidence="13 14">
    <name type="scientific">Candidatus Collierbacteria bacterium CG17_big_fil_post_rev_8_21_14_2_50_45_7</name>
    <dbReference type="NCBI Taxonomy" id="1974536"/>
    <lineage>
        <taxon>Bacteria</taxon>
        <taxon>Candidatus Collieribacteriota</taxon>
    </lineage>
</organism>
<reference evidence="14" key="1">
    <citation type="submission" date="2017-09" db="EMBL/GenBank/DDBJ databases">
        <title>Depth-based differentiation of microbial function through sediment-hosted aquifers and enrichment of novel symbionts in the deep terrestrial subsurface.</title>
        <authorList>
            <person name="Probst A.J."/>
            <person name="Ladd B."/>
            <person name="Jarett J.K."/>
            <person name="Geller-Mcgrath D.E."/>
            <person name="Sieber C.M.K."/>
            <person name="Emerson J.B."/>
            <person name="Anantharaman K."/>
            <person name="Thomas B.C."/>
            <person name="Malmstrom R."/>
            <person name="Stieglmeier M."/>
            <person name="Klingl A."/>
            <person name="Woyke T."/>
            <person name="Ryan C.M."/>
            <person name="Banfield J.F."/>
        </authorList>
    </citation>
    <scope>NUCLEOTIDE SEQUENCE [LARGE SCALE GENOMIC DNA]</scope>
</reference>
<name>A0A2M7FQY5_9BACT</name>
<dbReference type="Proteomes" id="UP000230556">
    <property type="component" value="Unassembled WGS sequence"/>
</dbReference>
<evidence type="ECO:0000256" key="7">
    <source>
        <dbReference type="ARBA" id="ARBA00023065"/>
    </source>
</evidence>
<dbReference type="AlphaFoldDB" id="A0A2M7FQY5"/>
<dbReference type="InterPro" id="IPR027417">
    <property type="entry name" value="P-loop_NTPase"/>
</dbReference>
<dbReference type="EMBL" id="PFFO01000043">
    <property type="protein sequence ID" value="PIW08365.1"/>
    <property type="molecule type" value="Genomic_DNA"/>
</dbReference>
<dbReference type="PANTHER" id="PTHR15184:SF71">
    <property type="entry name" value="ATP SYNTHASE SUBUNIT BETA, MITOCHONDRIAL"/>
    <property type="match status" value="1"/>
</dbReference>
<evidence type="ECO:0000256" key="4">
    <source>
        <dbReference type="ARBA" id="ARBA00022741"/>
    </source>
</evidence>
<accession>A0A2M7FQY5</accession>
<evidence type="ECO:0000256" key="5">
    <source>
        <dbReference type="ARBA" id="ARBA00022840"/>
    </source>
</evidence>
<keyword evidence="6" id="KW-1278">Translocase</keyword>
<feature type="domain" description="ATPase F1/V1/A1 complex alpha/beta subunit nucleotide-binding" evidence="11">
    <location>
        <begin position="6"/>
        <end position="94"/>
    </location>
</feature>
<dbReference type="InterPro" id="IPR055190">
    <property type="entry name" value="ATP-synt_VA_C"/>
</dbReference>
<dbReference type="Gene3D" id="1.10.1140.10">
    <property type="entry name" value="Bovine Mitochondrial F1-atpase, Atp Synthase Beta Chain, Chain D, domain 3"/>
    <property type="match status" value="1"/>
</dbReference>
<dbReference type="SUPFAM" id="SSF52540">
    <property type="entry name" value="P-loop containing nucleoside triphosphate hydrolases"/>
    <property type="match status" value="1"/>
</dbReference>
<dbReference type="GO" id="GO:0046933">
    <property type="term" value="F:proton-transporting ATP synthase activity, rotational mechanism"/>
    <property type="evidence" value="ECO:0007669"/>
    <property type="project" value="TreeGrafter"/>
</dbReference>
<evidence type="ECO:0000313" key="14">
    <source>
        <dbReference type="Proteomes" id="UP000230556"/>
    </source>
</evidence>
<dbReference type="GO" id="GO:0045259">
    <property type="term" value="C:proton-transporting ATP synthase complex"/>
    <property type="evidence" value="ECO:0007669"/>
    <property type="project" value="UniProtKB-KW"/>
</dbReference>
<evidence type="ECO:0000313" key="13">
    <source>
        <dbReference type="EMBL" id="PIW08365.1"/>
    </source>
</evidence>
<evidence type="ECO:0000256" key="3">
    <source>
        <dbReference type="ARBA" id="ARBA00022448"/>
    </source>
</evidence>
<dbReference type="InterPro" id="IPR000194">
    <property type="entry name" value="ATPase_F1/V1/A1_a/bsu_nucl-bd"/>
</dbReference>
<evidence type="ECO:0000256" key="8">
    <source>
        <dbReference type="ARBA" id="ARBA00023136"/>
    </source>
</evidence>
<evidence type="ECO:0000256" key="6">
    <source>
        <dbReference type="ARBA" id="ARBA00022967"/>
    </source>
</evidence>
<comment type="similarity">
    <text evidence="2">Belongs to the ATPase alpha/beta chains family.</text>
</comment>
<proteinExistence type="inferred from homology"/>
<keyword evidence="7" id="KW-0406">Ion transport</keyword>
<evidence type="ECO:0000259" key="12">
    <source>
        <dbReference type="Pfam" id="PF22919"/>
    </source>
</evidence>
<evidence type="ECO:0000256" key="1">
    <source>
        <dbReference type="ARBA" id="ARBA00004370"/>
    </source>
</evidence>
<keyword evidence="3" id="KW-0813">Transport</keyword>
<evidence type="ECO:0000256" key="9">
    <source>
        <dbReference type="ARBA" id="ARBA00023196"/>
    </source>
</evidence>
<comment type="caution">
    <text evidence="13">The sequence shown here is derived from an EMBL/GenBank/DDBJ whole genome shotgun (WGS) entry which is preliminary data.</text>
</comment>
<sequence length="207" mass="22762">MDFLGELSVLTGTMPSEDGYQPTLASEMAMVHERLVSTSSGKMSAIEAIYVPSDDLTDLGVGSIFPYLDSVLTLSREVYQQGHFPAVSLLSSSSSLMRSDVVGQKHFETYLAMQAMLSKAKELERMVALVGESELSEENRTSYHRAELIKNYMTQPFFTTASQTGREGEYVSRETTVNEVADILTGKYDGVEATEMLNLGSLSKLKV</sequence>
<keyword evidence="9" id="KW-0139">CF(1)</keyword>
<keyword evidence="5" id="KW-0067">ATP-binding</keyword>
<keyword evidence="10" id="KW-0066">ATP synthesis</keyword>
<dbReference type="Pfam" id="PF22919">
    <property type="entry name" value="ATP-synt_VA_C"/>
    <property type="match status" value="1"/>
</dbReference>
<keyword evidence="8" id="KW-0472">Membrane</keyword>
<evidence type="ECO:0000256" key="2">
    <source>
        <dbReference type="ARBA" id="ARBA00008936"/>
    </source>
</evidence>
<protein>
    <submittedName>
        <fullName evidence="13">Uncharacterized protein</fullName>
    </submittedName>
</protein>
<feature type="domain" description="ATP synthase A/B type C-terminal" evidence="12">
    <location>
        <begin position="101"/>
        <end position="163"/>
    </location>
</feature>
<evidence type="ECO:0000256" key="10">
    <source>
        <dbReference type="ARBA" id="ARBA00023310"/>
    </source>
</evidence>
<dbReference type="InterPro" id="IPR050053">
    <property type="entry name" value="ATPase_alpha/beta_chains"/>
</dbReference>
<keyword evidence="4" id="KW-0547">Nucleotide-binding</keyword>
<dbReference type="Pfam" id="PF00006">
    <property type="entry name" value="ATP-synt_ab"/>
    <property type="match status" value="1"/>
</dbReference>
<dbReference type="InterPro" id="IPR024034">
    <property type="entry name" value="ATPase_F1/V1_b/a_C"/>
</dbReference>
<dbReference type="Gene3D" id="3.40.50.300">
    <property type="entry name" value="P-loop containing nucleotide triphosphate hydrolases"/>
    <property type="match status" value="1"/>
</dbReference>
<comment type="subcellular location">
    <subcellularLocation>
        <location evidence="1">Membrane</location>
    </subcellularLocation>
</comment>
<dbReference type="PANTHER" id="PTHR15184">
    <property type="entry name" value="ATP SYNTHASE"/>
    <property type="match status" value="1"/>
</dbReference>